<protein>
    <recommendedName>
        <fullName evidence="2">TIR domain-containing protein</fullName>
    </recommendedName>
</protein>
<dbReference type="PROSITE" id="PS50104">
    <property type="entry name" value="TIR"/>
    <property type="match status" value="1"/>
</dbReference>
<name>A0ABP0G5X9_CLALP</name>
<gene>
    <name evidence="3" type="ORF">CVLEPA_LOCUS19309</name>
</gene>
<dbReference type="PANTHER" id="PTHR46270">
    <property type="entry name" value="ARMADILLO-TYPE FOLD-RELATED"/>
    <property type="match status" value="1"/>
</dbReference>
<comment type="caution">
    <text evidence="3">The sequence shown here is derived from an EMBL/GenBank/DDBJ whole genome shotgun (WGS) entry which is preliminary data.</text>
</comment>
<proteinExistence type="predicted"/>
<organism evidence="3 4">
    <name type="scientific">Clavelina lepadiformis</name>
    <name type="common">Light-bulb sea squirt</name>
    <name type="synonym">Ascidia lepadiformis</name>
    <dbReference type="NCBI Taxonomy" id="159417"/>
    <lineage>
        <taxon>Eukaryota</taxon>
        <taxon>Metazoa</taxon>
        <taxon>Chordata</taxon>
        <taxon>Tunicata</taxon>
        <taxon>Ascidiacea</taxon>
        <taxon>Aplousobranchia</taxon>
        <taxon>Clavelinidae</taxon>
        <taxon>Clavelina</taxon>
    </lineage>
</organism>
<keyword evidence="4" id="KW-1185">Reference proteome</keyword>
<dbReference type="EMBL" id="CAWYQH010000104">
    <property type="protein sequence ID" value="CAK8687231.1"/>
    <property type="molecule type" value="Genomic_DNA"/>
</dbReference>
<evidence type="ECO:0000256" key="1">
    <source>
        <dbReference type="SAM" id="MobiDB-lite"/>
    </source>
</evidence>
<dbReference type="Gene3D" id="3.40.50.10140">
    <property type="entry name" value="Toll/interleukin-1 receptor homology (TIR) domain"/>
    <property type="match status" value="1"/>
</dbReference>
<accession>A0ABP0G5X9</accession>
<sequence length="262" mass="29755">MTNQSNVLNTEIPSTKQTGFRQPKQPISASNSQTAAPSTSPSIANLPTTSSAETNNPQATNSPCGPGTSQHQDNNKGNQHIMISYNWNDSKDLAHKISDELSAAGYKVWIDKNEMRGDIYDKMYEAVDNAYLVLMFLSENYKLSENCKREGKLAADKRKRIIPIITHDNYKMDGWTALLVSAKLYYDFSKESFEDNFDKLIQEIDHPNEQQQFTNGLETNKADHRKLGKREEDIGNVLDVGWVDNEDYDDRNRVYLTPPKHC</sequence>
<feature type="region of interest" description="Disordered" evidence="1">
    <location>
        <begin position="1"/>
        <end position="76"/>
    </location>
</feature>
<evidence type="ECO:0000313" key="3">
    <source>
        <dbReference type="EMBL" id="CAK8687231.1"/>
    </source>
</evidence>
<feature type="domain" description="TIR" evidence="2">
    <location>
        <begin position="77"/>
        <end position="204"/>
    </location>
</feature>
<evidence type="ECO:0000259" key="2">
    <source>
        <dbReference type="PROSITE" id="PS50104"/>
    </source>
</evidence>
<evidence type="ECO:0000313" key="4">
    <source>
        <dbReference type="Proteomes" id="UP001642483"/>
    </source>
</evidence>
<dbReference type="InterPro" id="IPR035897">
    <property type="entry name" value="Toll_tir_struct_dom_sf"/>
</dbReference>
<reference evidence="3 4" key="1">
    <citation type="submission" date="2024-02" db="EMBL/GenBank/DDBJ databases">
        <authorList>
            <person name="Daric V."/>
            <person name="Darras S."/>
        </authorList>
    </citation>
    <scope>NUCLEOTIDE SEQUENCE [LARGE SCALE GENOMIC DNA]</scope>
</reference>
<dbReference type="Pfam" id="PF13676">
    <property type="entry name" value="TIR_2"/>
    <property type="match status" value="1"/>
</dbReference>
<dbReference type="InterPro" id="IPR000157">
    <property type="entry name" value="TIR_dom"/>
</dbReference>
<dbReference type="Proteomes" id="UP001642483">
    <property type="component" value="Unassembled WGS sequence"/>
</dbReference>
<dbReference type="PANTHER" id="PTHR46270:SF2">
    <property type="entry name" value="TIR DOMAIN-CONTAINING PROTEIN"/>
    <property type="match status" value="1"/>
</dbReference>
<dbReference type="SUPFAM" id="SSF52200">
    <property type="entry name" value="Toll/Interleukin receptor TIR domain"/>
    <property type="match status" value="1"/>
</dbReference>